<evidence type="ECO:0000313" key="3">
    <source>
        <dbReference type="Proteomes" id="UP001156102"/>
    </source>
</evidence>
<keyword evidence="3" id="KW-1185">Reference proteome</keyword>
<dbReference type="EMBL" id="JANCLT010000004">
    <property type="protein sequence ID" value="MCP8968905.1"/>
    <property type="molecule type" value="Genomic_DNA"/>
</dbReference>
<dbReference type="InterPro" id="IPR051606">
    <property type="entry name" value="Polyketide_Oxido-like"/>
</dbReference>
<dbReference type="GO" id="GO:0016646">
    <property type="term" value="F:oxidoreductase activity, acting on the CH-NH group of donors, NAD or NADP as acceptor"/>
    <property type="evidence" value="ECO:0007669"/>
    <property type="project" value="TreeGrafter"/>
</dbReference>
<protein>
    <submittedName>
        <fullName evidence="2">NAD(P)H-binding protein</fullName>
    </submittedName>
</protein>
<dbReference type="Pfam" id="PF13460">
    <property type="entry name" value="NAD_binding_10"/>
    <property type="match status" value="1"/>
</dbReference>
<dbReference type="Proteomes" id="UP001156102">
    <property type="component" value="Unassembled WGS sequence"/>
</dbReference>
<dbReference type="RefSeq" id="WP_254758814.1">
    <property type="nucleotide sequence ID" value="NZ_JANCLT010000004.1"/>
</dbReference>
<comment type="caution">
    <text evidence="2">The sequence shown here is derived from an EMBL/GenBank/DDBJ whole genome shotgun (WGS) entry which is preliminary data.</text>
</comment>
<feature type="domain" description="NAD(P)-binding" evidence="1">
    <location>
        <begin position="7"/>
        <end position="193"/>
    </location>
</feature>
<dbReference type="PANTHER" id="PTHR43355:SF2">
    <property type="entry name" value="FLAVIN REDUCTASE (NADPH)"/>
    <property type="match status" value="1"/>
</dbReference>
<organism evidence="2 3">
    <name type="scientific">Ectobacillus ponti</name>
    <dbReference type="NCBI Taxonomy" id="2961894"/>
    <lineage>
        <taxon>Bacteria</taxon>
        <taxon>Bacillati</taxon>
        <taxon>Bacillota</taxon>
        <taxon>Bacilli</taxon>
        <taxon>Bacillales</taxon>
        <taxon>Bacillaceae</taxon>
        <taxon>Ectobacillus</taxon>
    </lineage>
</organism>
<dbReference type="Gene3D" id="3.40.50.720">
    <property type="entry name" value="NAD(P)-binding Rossmann-like Domain"/>
    <property type="match status" value="1"/>
</dbReference>
<dbReference type="PANTHER" id="PTHR43355">
    <property type="entry name" value="FLAVIN REDUCTASE (NADPH)"/>
    <property type="match status" value="1"/>
</dbReference>
<sequence length="206" mass="21699">MKLCILGATGRTGLHLVRLALAGGHDVKTLVRDAAKLGDLQGGVYILEGNAREAGDLSAAVSGCNAVISALGTDGNGTLSCSTPLLMEAMKQAGVSRLITIGTAGILQARSNPALYRFQSGESRRKSTAAAEDHLQAYLQLEQSDLDWTIVCPTHLIDGEAAGQYRTEKDMLPEDGLAITTGDTALFAYRQLFSDAYSRSRAGLAN</sequence>
<name>A0AA42BPA5_9BACI</name>
<evidence type="ECO:0000259" key="1">
    <source>
        <dbReference type="Pfam" id="PF13460"/>
    </source>
</evidence>
<dbReference type="AlphaFoldDB" id="A0AA42BPA5"/>
<dbReference type="InterPro" id="IPR036291">
    <property type="entry name" value="NAD(P)-bd_dom_sf"/>
</dbReference>
<evidence type="ECO:0000313" key="2">
    <source>
        <dbReference type="EMBL" id="MCP8968905.1"/>
    </source>
</evidence>
<dbReference type="SUPFAM" id="SSF51735">
    <property type="entry name" value="NAD(P)-binding Rossmann-fold domains"/>
    <property type="match status" value="1"/>
</dbReference>
<gene>
    <name evidence="2" type="ORF">NK662_10175</name>
</gene>
<reference evidence="2" key="1">
    <citation type="submission" date="2022-07" db="EMBL/GenBank/DDBJ databases">
        <authorList>
            <person name="Li W.-J."/>
            <person name="Deng Q.-Q."/>
        </authorList>
    </citation>
    <scope>NUCLEOTIDE SEQUENCE</scope>
    <source>
        <strain evidence="2">SYSU M60031</strain>
    </source>
</reference>
<accession>A0AA42BPA5</accession>
<proteinExistence type="predicted"/>
<dbReference type="InterPro" id="IPR016040">
    <property type="entry name" value="NAD(P)-bd_dom"/>
</dbReference>